<dbReference type="InterPro" id="IPR009100">
    <property type="entry name" value="AcylCoA_DH/oxidase_NM_dom_sf"/>
</dbReference>
<dbReference type="Proteomes" id="UP001172630">
    <property type="component" value="Unassembled WGS sequence"/>
</dbReference>
<protein>
    <submittedName>
        <fullName evidence="3">Acyl-CoA dehydrogenase</fullName>
    </submittedName>
</protein>
<dbReference type="Gene3D" id="1.10.540.10">
    <property type="entry name" value="Acyl-CoA dehydrogenase/oxidase, N-terminal domain"/>
    <property type="match status" value="1"/>
</dbReference>
<keyword evidence="4" id="KW-1185">Reference proteome</keyword>
<dbReference type="Gene3D" id="1.20.140.10">
    <property type="entry name" value="Butyryl-CoA Dehydrogenase, subunit A, domain 3"/>
    <property type="match status" value="1"/>
</dbReference>
<dbReference type="EMBL" id="JARFYN010000051">
    <property type="protein sequence ID" value="MDL2409445.1"/>
    <property type="molecule type" value="Genomic_DNA"/>
</dbReference>
<dbReference type="PIRSF" id="PIRSF016578">
    <property type="entry name" value="HsaA"/>
    <property type="match status" value="1"/>
</dbReference>
<evidence type="ECO:0000259" key="2">
    <source>
        <dbReference type="Pfam" id="PF08028"/>
    </source>
</evidence>
<reference evidence="3" key="1">
    <citation type="submission" date="2023-06" db="EMBL/GenBank/DDBJ databases">
        <title>Phylogenetic Diversity of Rhizobium strains.</title>
        <authorList>
            <person name="Moura F.T."/>
            <person name="Helene L.C.F."/>
            <person name="Hungria M."/>
        </authorList>
    </citation>
    <scope>NUCLEOTIDE SEQUENCE</scope>
    <source>
        <strain evidence="3">CCGE524</strain>
    </source>
</reference>
<evidence type="ECO:0000256" key="1">
    <source>
        <dbReference type="ARBA" id="ARBA00023002"/>
    </source>
</evidence>
<organism evidence="3 4">
    <name type="scientific">Rhizobium calliandrae</name>
    <dbReference type="NCBI Taxonomy" id="1312182"/>
    <lineage>
        <taxon>Bacteria</taxon>
        <taxon>Pseudomonadati</taxon>
        <taxon>Pseudomonadota</taxon>
        <taxon>Alphaproteobacteria</taxon>
        <taxon>Hyphomicrobiales</taxon>
        <taxon>Rhizobiaceae</taxon>
        <taxon>Rhizobium/Agrobacterium group</taxon>
        <taxon>Rhizobium</taxon>
    </lineage>
</organism>
<gene>
    <name evidence="3" type="ORF">PY650_28195</name>
</gene>
<keyword evidence="1" id="KW-0560">Oxidoreductase</keyword>
<evidence type="ECO:0000313" key="3">
    <source>
        <dbReference type="EMBL" id="MDL2409445.1"/>
    </source>
</evidence>
<accession>A0ABT7KN67</accession>
<comment type="caution">
    <text evidence="3">The sequence shown here is derived from an EMBL/GenBank/DDBJ whole genome shotgun (WGS) entry which is preliminary data.</text>
</comment>
<dbReference type="InterPro" id="IPR036250">
    <property type="entry name" value="AcylCo_DH-like_C"/>
</dbReference>
<dbReference type="SUPFAM" id="SSF56645">
    <property type="entry name" value="Acyl-CoA dehydrogenase NM domain-like"/>
    <property type="match status" value="1"/>
</dbReference>
<dbReference type="InterPro" id="IPR013107">
    <property type="entry name" value="Acyl-CoA_DH_C"/>
</dbReference>
<feature type="domain" description="Acyl-CoA dehydrogenase C-terminal" evidence="2">
    <location>
        <begin position="250"/>
        <end position="379"/>
    </location>
</feature>
<dbReference type="SUPFAM" id="SSF47203">
    <property type="entry name" value="Acyl-CoA dehydrogenase C-terminal domain-like"/>
    <property type="match status" value="1"/>
</dbReference>
<dbReference type="InterPro" id="IPR037069">
    <property type="entry name" value="AcylCoA_DH/ox_N_sf"/>
</dbReference>
<dbReference type="Gene3D" id="2.40.110.10">
    <property type="entry name" value="Butyryl-CoA Dehydrogenase, subunit A, domain 2"/>
    <property type="match status" value="1"/>
</dbReference>
<sequence>MNAPLKHSAGYWGTKTNLAELLEHVRKIGPILEENATATEELGKLNEATFEALKPLRMSHIFAAEEIGGAQLSPTQGLQLIEAITYHSGAAGWVSMVHACIGAMSAAFLPDSAIARLFGGDRDNRFSGQGTPTGMLKKVDGGYLLNGKWSYASGIHHATFTHTAALLDDGNGQPTKDENGNVIVLCAHAPVGEHGLLGNWSVLGLQGTGSIDYDAKDVFIADDMVFPIMTAEPQRQKEFFSLGVVGLAAIGHSGWAIGASRRMLDEMAKFAVTKTGRAGMLGESDKFWFDYGRAEARVRAARAFLFEVWRDVEASIETGKRVSTRQITLVHLAKSEVHEAGVDACHFVYRAAGGASLRNGVMQRTYREMLVAANHFTINTNIVGAAGREIGGLWSDRVWQFYDLVEKK</sequence>
<dbReference type="RefSeq" id="WP_285882982.1">
    <property type="nucleotide sequence ID" value="NZ_JARFYN010000051.1"/>
</dbReference>
<name>A0ABT7KN67_9HYPH</name>
<dbReference type="Pfam" id="PF08028">
    <property type="entry name" value="Acyl-CoA_dh_2"/>
    <property type="match status" value="1"/>
</dbReference>
<proteinExistence type="predicted"/>
<dbReference type="InterPro" id="IPR046373">
    <property type="entry name" value="Acyl-CoA_Oxase/DH_mid-dom_sf"/>
</dbReference>
<evidence type="ECO:0000313" key="4">
    <source>
        <dbReference type="Proteomes" id="UP001172630"/>
    </source>
</evidence>